<reference evidence="1" key="2">
    <citation type="journal article" date="2015" name="Data Brief">
        <title>Shoot transcriptome of the giant reed, Arundo donax.</title>
        <authorList>
            <person name="Barrero R.A."/>
            <person name="Guerrero F.D."/>
            <person name="Moolhuijzen P."/>
            <person name="Goolsby J.A."/>
            <person name="Tidwell J."/>
            <person name="Bellgard S.E."/>
            <person name="Bellgard M.I."/>
        </authorList>
    </citation>
    <scope>NUCLEOTIDE SEQUENCE</scope>
    <source>
        <tissue evidence="1">Shoot tissue taken approximately 20 cm above the soil surface</tissue>
    </source>
</reference>
<reference evidence="1" key="1">
    <citation type="submission" date="2014-09" db="EMBL/GenBank/DDBJ databases">
        <authorList>
            <person name="Magalhaes I.L.F."/>
            <person name="Oliveira U."/>
            <person name="Santos F.R."/>
            <person name="Vidigal T.H.D.A."/>
            <person name="Brescovit A.D."/>
            <person name="Santos A.J."/>
        </authorList>
    </citation>
    <scope>NUCLEOTIDE SEQUENCE</scope>
    <source>
        <tissue evidence="1">Shoot tissue taken approximately 20 cm above the soil surface</tissue>
    </source>
</reference>
<dbReference type="AlphaFoldDB" id="A0A0A9A6A6"/>
<protein>
    <submittedName>
        <fullName evidence="1">Uncharacterized protein</fullName>
    </submittedName>
</protein>
<dbReference type="EMBL" id="GBRH01252417">
    <property type="protein sequence ID" value="JAD45478.1"/>
    <property type="molecule type" value="Transcribed_RNA"/>
</dbReference>
<sequence>MFLFKHLVMMNAQGTGHCQYIITHKEYYLVG</sequence>
<accession>A0A0A9A6A6</accession>
<name>A0A0A9A6A6_ARUDO</name>
<organism evidence="1">
    <name type="scientific">Arundo donax</name>
    <name type="common">Giant reed</name>
    <name type="synonym">Donax arundinaceus</name>
    <dbReference type="NCBI Taxonomy" id="35708"/>
    <lineage>
        <taxon>Eukaryota</taxon>
        <taxon>Viridiplantae</taxon>
        <taxon>Streptophyta</taxon>
        <taxon>Embryophyta</taxon>
        <taxon>Tracheophyta</taxon>
        <taxon>Spermatophyta</taxon>
        <taxon>Magnoliopsida</taxon>
        <taxon>Liliopsida</taxon>
        <taxon>Poales</taxon>
        <taxon>Poaceae</taxon>
        <taxon>PACMAD clade</taxon>
        <taxon>Arundinoideae</taxon>
        <taxon>Arundineae</taxon>
        <taxon>Arundo</taxon>
    </lineage>
</organism>
<evidence type="ECO:0000313" key="1">
    <source>
        <dbReference type="EMBL" id="JAD45478.1"/>
    </source>
</evidence>
<proteinExistence type="predicted"/>